<organism evidence="2 3">
    <name type="scientific">Melanomma pulvis-pyrius CBS 109.77</name>
    <dbReference type="NCBI Taxonomy" id="1314802"/>
    <lineage>
        <taxon>Eukaryota</taxon>
        <taxon>Fungi</taxon>
        <taxon>Dikarya</taxon>
        <taxon>Ascomycota</taxon>
        <taxon>Pezizomycotina</taxon>
        <taxon>Dothideomycetes</taxon>
        <taxon>Pleosporomycetidae</taxon>
        <taxon>Pleosporales</taxon>
        <taxon>Melanommataceae</taxon>
        <taxon>Melanomma</taxon>
    </lineage>
</organism>
<reference evidence="2" key="1">
    <citation type="journal article" date="2020" name="Stud. Mycol.">
        <title>101 Dothideomycetes genomes: a test case for predicting lifestyles and emergence of pathogens.</title>
        <authorList>
            <person name="Haridas S."/>
            <person name="Albert R."/>
            <person name="Binder M."/>
            <person name="Bloem J."/>
            <person name="Labutti K."/>
            <person name="Salamov A."/>
            <person name="Andreopoulos B."/>
            <person name="Baker S."/>
            <person name="Barry K."/>
            <person name="Bills G."/>
            <person name="Bluhm B."/>
            <person name="Cannon C."/>
            <person name="Castanera R."/>
            <person name="Culley D."/>
            <person name="Daum C."/>
            <person name="Ezra D."/>
            <person name="Gonzalez J."/>
            <person name="Henrissat B."/>
            <person name="Kuo A."/>
            <person name="Liang C."/>
            <person name="Lipzen A."/>
            <person name="Lutzoni F."/>
            <person name="Magnuson J."/>
            <person name="Mondo S."/>
            <person name="Nolan M."/>
            <person name="Ohm R."/>
            <person name="Pangilinan J."/>
            <person name="Park H.-J."/>
            <person name="Ramirez L."/>
            <person name="Alfaro M."/>
            <person name="Sun H."/>
            <person name="Tritt A."/>
            <person name="Yoshinaga Y."/>
            <person name="Zwiers L.-H."/>
            <person name="Turgeon B."/>
            <person name="Goodwin S."/>
            <person name="Spatafora J."/>
            <person name="Crous P."/>
            <person name="Grigoriev I."/>
        </authorList>
    </citation>
    <scope>NUCLEOTIDE SEQUENCE</scope>
    <source>
        <strain evidence="2">CBS 109.77</strain>
    </source>
</reference>
<evidence type="ECO:0000256" key="1">
    <source>
        <dbReference type="SAM" id="MobiDB-lite"/>
    </source>
</evidence>
<evidence type="ECO:0000313" key="3">
    <source>
        <dbReference type="Proteomes" id="UP000799757"/>
    </source>
</evidence>
<keyword evidence="3" id="KW-1185">Reference proteome</keyword>
<protein>
    <submittedName>
        <fullName evidence="2">Uncharacterized protein</fullName>
    </submittedName>
</protein>
<gene>
    <name evidence="2" type="ORF">K505DRAFT_148707</name>
</gene>
<sequence length="185" mass="19901">MHASQSAQAGLSRHKSTNKGMLCSIRVAALQPTTGHTTPSPRVPRNYQAPADCSTNAWPMGWGGSGFGRSCMGARVRACMRACVRRCRGRRSGWDGGMEGWLGHGKPIRWRQTRVGGRGNGGERAGPWSDGCGKPAVSTVEVVYEGIRRTRCRLHREGCRVWDRLGGGGYPAWGCGMNSGQGQGD</sequence>
<dbReference type="AlphaFoldDB" id="A0A6A6XM30"/>
<dbReference type="Proteomes" id="UP000799757">
    <property type="component" value="Unassembled WGS sequence"/>
</dbReference>
<feature type="region of interest" description="Disordered" evidence="1">
    <location>
        <begin position="111"/>
        <end position="131"/>
    </location>
</feature>
<proteinExistence type="predicted"/>
<name>A0A6A6XM30_9PLEO</name>
<evidence type="ECO:0000313" key="2">
    <source>
        <dbReference type="EMBL" id="KAF2797173.1"/>
    </source>
</evidence>
<accession>A0A6A6XM30</accession>
<dbReference type="EMBL" id="MU001813">
    <property type="protein sequence ID" value="KAF2797173.1"/>
    <property type="molecule type" value="Genomic_DNA"/>
</dbReference>